<accession>A0A1F6BFQ6</accession>
<dbReference type="EMBL" id="MFKE01000005">
    <property type="protein sequence ID" value="OGG35779.1"/>
    <property type="molecule type" value="Genomic_DNA"/>
</dbReference>
<dbReference type="InterPro" id="IPR001640">
    <property type="entry name" value="Lgt"/>
</dbReference>
<sequence>MYPVLFSIGSFHIYSLSVAFIFAWLIFSFLFWRSLRNQGIPEERIFDLTFYSTLSAFFFARAGFVATHWTQFQDNAIRIAAIWIAPGMSLYGALFGGLVVLVFLSRRYKVRLGHVLDAFGPALGAAFILGAIGALLDGTYVGVMSGAPWAIRYVGHLGKRHPVQLYEIVAMLFILIAMIFFIRRAVKRQWPFGLAGLWFFALFTIAEFVLEFFRDTPVYLGGLRANQWILVALFAETMGAFYVRGGGREVVRPLANRIVGKISRVWGSIYGKLSKRSA</sequence>
<feature type="transmembrane region" description="Helical" evidence="7">
    <location>
        <begin position="194"/>
        <end position="213"/>
    </location>
</feature>
<dbReference type="STRING" id="1798401.A2363_03590"/>
<keyword evidence="2" id="KW-1003">Cell membrane</keyword>
<evidence type="ECO:0000256" key="2">
    <source>
        <dbReference type="ARBA" id="ARBA00022475"/>
    </source>
</evidence>
<feature type="transmembrane region" description="Helical" evidence="7">
    <location>
        <begin position="12"/>
        <end position="32"/>
    </location>
</feature>
<organism evidence="8 9">
    <name type="scientific">Candidatus Gottesmanbacteria bacterium RIFOXYB1_FULL_47_11</name>
    <dbReference type="NCBI Taxonomy" id="1798401"/>
    <lineage>
        <taxon>Bacteria</taxon>
        <taxon>Candidatus Gottesmaniibacteriota</taxon>
    </lineage>
</organism>
<dbReference type="GO" id="GO:0008961">
    <property type="term" value="F:phosphatidylglycerol-prolipoprotein diacylglyceryl transferase activity"/>
    <property type="evidence" value="ECO:0007669"/>
    <property type="project" value="InterPro"/>
</dbReference>
<feature type="transmembrane region" description="Helical" evidence="7">
    <location>
        <begin position="225"/>
        <end position="243"/>
    </location>
</feature>
<name>A0A1F6BFQ6_9BACT</name>
<feature type="transmembrane region" description="Helical" evidence="7">
    <location>
        <begin position="76"/>
        <end position="104"/>
    </location>
</feature>
<evidence type="ECO:0000256" key="1">
    <source>
        <dbReference type="ARBA" id="ARBA00007150"/>
    </source>
</evidence>
<keyword evidence="4 7" id="KW-0812">Transmembrane</keyword>
<proteinExistence type="inferred from homology"/>
<comment type="caution">
    <text evidence="8">The sequence shown here is derived from an EMBL/GenBank/DDBJ whole genome shotgun (WGS) entry which is preliminary data.</text>
</comment>
<dbReference type="GO" id="GO:0005886">
    <property type="term" value="C:plasma membrane"/>
    <property type="evidence" value="ECO:0007669"/>
    <property type="project" value="InterPro"/>
</dbReference>
<keyword evidence="5 7" id="KW-1133">Transmembrane helix</keyword>
<evidence type="ECO:0000256" key="4">
    <source>
        <dbReference type="ARBA" id="ARBA00022692"/>
    </source>
</evidence>
<dbReference type="AlphaFoldDB" id="A0A1F6BFQ6"/>
<evidence type="ECO:0000313" key="9">
    <source>
        <dbReference type="Proteomes" id="UP000176186"/>
    </source>
</evidence>
<dbReference type="PANTHER" id="PTHR30589">
    <property type="entry name" value="PROLIPOPROTEIN DIACYLGLYCERYL TRANSFERASE"/>
    <property type="match status" value="1"/>
</dbReference>
<dbReference type="PANTHER" id="PTHR30589:SF0">
    <property type="entry name" value="PHOSPHATIDYLGLYCEROL--PROLIPOPROTEIN DIACYLGLYCERYL TRANSFERASE"/>
    <property type="match status" value="1"/>
</dbReference>
<evidence type="ECO:0000313" key="8">
    <source>
        <dbReference type="EMBL" id="OGG35779.1"/>
    </source>
</evidence>
<dbReference type="GO" id="GO:0042158">
    <property type="term" value="P:lipoprotein biosynthetic process"/>
    <property type="evidence" value="ECO:0007669"/>
    <property type="project" value="InterPro"/>
</dbReference>
<evidence type="ECO:0000256" key="6">
    <source>
        <dbReference type="ARBA" id="ARBA00023136"/>
    </source>
</evidence>
<evidence type="ECO:0000256" key="5">
    <source>
        <dbReference type="ARBA" id="ARBA00022989"/>
    </source>
</evidence>
<feature type="transmembrane region" description="Helical" evidence="7">
    <location>
        <begin position="163"/>
        <end position="182"/>
    </location>
</feature>
<evidence type="ECO:0000256" key="3">
    <source>
        <dbReference type="ARBA" id="ARBA00022679"/>
    </source>
</evidence>
<dbReference type="Proteomes" id="UP000176186">
    <property type="component" value="Unassembled WGS sequence"/>
</dbReference>
<feature type="transmembrane region" description="Helical" evidence="7">
    <location>
        <begin position="116"/>
        <end position="143"/>
    </location>
</feature>
<reference evidence="8 9" key="1">
    <citation type="journal article" date="2016" name="Nat. Commun.">
        <title>Thousands of microbial genomes shed light on interconnected biogeochemical processes in an aquifer system.</title>
        <authorList>
            <person name="Anantharaman K."/>
            <person name="Brown C.T."/>
            <person name="Hug L.A."/>
            <person name="Sharon I."/>
            <person name="Castelle C.J."/>
            <person name="Probst A.J."/>
            <person name="Thomas B.C."/>
            <person name="Singh A."/>
            <person name="Wilkins M.J."/>
            <person name="Karaoz U."/>
            <person name="Brodie E.L."/>
            <person name="Williams K.H."/>
            <person name="Hubbard S.S."/>
            <person name="Banfield J.F."/>
        </authorList>
    </citation>
    <scope>NUCLEOTIDE SEQUENCE [LARGE SCALE GENOMIC DNA]</scope>
</reference>
<feature type="transmembrane region" description="Helical" evidence="7">
    <location>
        <begin position="44"/>
        <end position="64"/>
    </location>
</feature>
<gene>
    <name evidence="8" type="ORF">A2363_03590</name>
</gene>
<keyword evidence="6 7" id="KW-0472">Membrane</keyword>
<comment type="similarity">
    <text evidence="1">Belongs to the Lgt family.</text>
</comment>
<dbReference type="Pfam" id="PF01790">
    <property type="entry name" value="LGT"/>
    <property type="match status" value="1"/>
</dbReference>
<keyword evidence="3" id="KW-0808">Transferase</keyword>
<protein>
    <recommendedName>
        <fullName evidence="10">Prolipoprotein diacylglyceryl transferase</fullName>
    </recommendedName>
</protein>
<evidence type="ECO:0008006" key="10">
    <source>
        <dbReference type="Google" id="ProtNLM"/>
    </source>
</evidence>
<evidence type="ECO:0000256" key="7">
    <source>
        <dbReference type="SAM" id="Phobius"/>
    </source>
</evidence>